<protein>
    <submittedName>
        <fullName evidence="1">Uncharacterized protein</fullName>
    </submittedName>
</protein>
<sequence length="414" mass="48212">MRKGFKEFQNCLYEYLSELKKSFTEGSLIKIFGSVILKNGAILRATNKFHGRPWFSNIAVAMNNEELSKYQSDKGICYAQTLLITEVNVPNESLFHLVLVQWYDYRFDQNSDLYDCPLLKLVECCIESLLSNPDIIKNFIYKYQFLQSDGETLYSEQYSGNWWKNAKASIRPEAHILSIILYSDATTIDSLGKSSLHPIYISLGNIRTWRRNKEDAKQLLGYLPILSANNEGQTSRFKRLAHETFHNSLKFLLDPLFDEDGIDFKINNKNIWFFPRISTVIGDWPEACTFSLTFKLANSNYPCHFCQTHRNDLTSIRKDCIIIRNKENMQEYYNNGSAESIGLEQVYNYFWTIPNIDIYAATVPDRMHYLDLGLFRYQIEYTKELLGKSLEDKMNRRIAIIPRHPGLKIFAKGV</sequence>
<name>A0A397JM78_9GLOM</name>
<evidence type="ECO:0000313" key="1">
    <source>
        <dbReference type="EMBL" id="RHZ89041.1"/>
    </source>
</evidence>
<dbReference type="STRING" id="1348612.A0A397JM78"/>
<dbReference type="EMBL" id="PQFF01000017">
    <property type="protein sequence ID" value="RHZ89041.1"/>
    <property type="molecule type" value="Genomic_DNA"/>
</dbReference>
<organism evidence="1 2">
    <name type="scientific">Diversispora epigaea</name>
    <dbReference type="NCBI Taxonomy" id="1348612"/>
    <lineage>
        <taxon>Eukaryota</taxon>
        <taxon>Fungi</taxon>
        <taxon>Fungi incertae sedis</taxon>
        <taxon>Mucoromycota</taxon>
        <taxon>Glomeromycotina</taxon>
        <taxon>Glomeromycetes</taxon>
        <taxon>Diversisporales</taxon>
        <taxon>Diversisporaceae</taxon>
        <taxon>Diversispora</taxon>
    </lineage>
</organism>
<keyword evidence="2" id="KW-1185">Reference proteome</keyword>
<reference evidence="1 2" key="1">
    <citation type="submission" date="2018-08" db="EMBL/GenBank/DDBJ databases">
        <title>Genome and evolution of the arbuscular mycorrhizal fungus Diversispora epigaea (formerly Glomus versiforme) and its bacterial endosymbionts.</title>
        <authorList>
            <person name="Sun X."/>
            <person name="Fei Z."/>
            <person name="Harrison M."/>
        </authorList>
    </citation>
    <scope>NUCLEOTIDE SEQUENCE [LARGE SCALE GENOMIC DNA]</scope>
    <source>
        <strain evidence="1 2">IT104</strain>
    </source>
</reference>
<accession>A0A397JM78</accession>
<comment type="caution">
    <text evidence="1">The sequence shown here is derived from an EMBL/GenBank/DDBJ whole genome shotgun (WGS) entry which is preliminary data.</text>
</comment>
<dbReference type="OrthoDB" id="2418900at2759"/>
<dbReference type="Proteomes" id="UP000266861">
    <property type="component" value="Unassembled WGS sequence"/>
</dbReference>
<gene>
    <name evidence="1" type="ORF">Glove_19g155</name>
</gene>
<proteinExistence type="predicted"/>
<dbReference type="AlphaFoldDB" id="A0A397JM78"/>
<dbReference type="InterPro" id="IPR041078">
    <property type="entry name" value="Plavaka"/>
</dbReference>
<dbReference type="Pfam" id="PF18759">
    <property type="entry name" value="Plavaka"/>
    <property type="match status" value="1"/>
</dbReference>
<evidence type="ECO:0000313" key="2">
    <source>
        <dbReference type="Proteomes" id="UP000266861"/>
    </source>
</evidence>